<evidence type="ECO:0000256" key="11">
    <source>
        <dbReference type="ARBA" id="ARBA00022842"/>
    </source>
</evidence>
<dbReference type="InterPro" id="IPR036397">
    <property type="entry name" value="RNaseH_sf"/>
</dbReference>
<dbReference type="GO" id="GO:0000287">
    <property type="term" value="F:magnesium ion binding"/>
    <property type="evidence" value="ECO:0007669"/>
    <property type="project" value="InterPro"/>
</dbReference>
<evidence type="ECO:0000256" key="10">
    <source>
        <dbReference type="ARBA" id="ARBA00022801"/>
    </source>
</evidence>
<dbReference type="InterPro" id="IPR012337">
    <property type="entry name" value="RNaseH-like_sf"/>
</dbReference>
<evidence type="ECO:0000259" key="12">
    <source>
        <dbReference type="PROSITE" id="PS50879"/>
    </source>
</evidence>
<dbReference type="PANTHER" id="PTHR10642:SF26">
    <property type="entry name" value="RIBONUCLEASE H1"/>
    <property type="match status" value="1"/>
</dbReference>
<dbReference type="GO" id="GO:0003676">
    <property type="term" value="F:nucleic acid binding"/>
    <property type="evidence" value="ECO:0007669"/>
    <property type="project" value="InterPro"/>
</dbReference>
<dbReference type="EC" id="3.1.26.4" evidence="5"/>
<dbReference type="InterPro" id="IPR002156">
    <property type="entry name" value="RNaseH_domain"/>
</dbReference>
<evidence type="ECO:0000256" key="3">
    <source>
        <dbReference type="ARBA" id="ARBA00004065"/>
    </source>
</evidence>
<dbReference type="AlphaFoldDB" id="A0A286U2P7"/>
<evidence type="ECO:0000313" key="14">
    <source>
        <dbReference type="Proteomes" id="UP000218542"/>
    </source>
</evidence>
<dbReference type="Proteomes" id="UP000218542">
    <property type="component" value="Unassembled WGS sequence"/>
</dbReference>
<dbReference type="RefSeq" id="WP_096895789.1">
    <property type="nucleotide sequence ID" value="NZ_BAOS01000031.1"/>
</dbReference>
<dbReference type="InterPro" id="IPR009027">
    <property type="entry name" value="Ribosomal_bL9/RNase_H1_N"/>
</dbReference>
<comment type="catalytic activity">
    <reaction evidence="1">
        <text>Endonucleolytic cleavage to 5'-phosphomonoester.</text>
        <dbReference type="EC" id="3.1.26.4"/>
    </reaction>
</comment>
<dbReference type="Gene3D" id="3.40.970.10">
    <property type="entry name" value="Ribonuclease H1, N-terminal domain"/>
    <property type="match status" value="1"/>
</dbReference>
<reference evidence="14" key="1">
    <citation type="journal article" date="2017" name="Environ. Microbiol. Rep.">
        <title>Genetic Diversity of Marine Anaerobic Ammonium-Oxidizing Bacteria as Revealed by Genomic and Proteomic Analyses of 'Candidatus Scalindua japonica'.</title>
        <authorList>
            <person name="Oshiki M."/>
            <person name="Mizuto K."/>
            <person name="Kimura Z."/>
            <person name="Kindaichi T."/>
            <person name="Satoh H."/>
            <person name="Okabe S."/>
        </authorList>
    </citation>
    <scope>NUCLEOTIDE SEQUENCE [LARGE SCALE GENOMIC DNA]</scope>
    <source>
        <strain evidence="14">husup-a2</strain>
    </source>
</reference>
<keyword evidence="14" id="KW-1185">Reference proteome</keyword>
<dbReference type="InterPro" id="IPR017067">
    <property type="entry name" value="RNase_H1_euk"/>
</dbReference>
<keyword evidence="9" id="KW-0255">Endonuclease</keyword>
<dbReference type="GO" id="GO:0043137">
    <property type="term" value="P:DNA replication, removal of RNA primer"/>
    <property type="evidence" value="ECO:0007669"/>
    <property type="project" value="TreeGrafter"/>
</dbReference>
<dbReference type="PROSITE" id="PS50879">
    <property type="entry name" value="RNASE_H_1"/>
    <property type="match status" value="1"/>
</dbReference>
<evidence type="ECO:0000256" key="4">
    <source>
        <dbReference type="ARBA" id="ARBA00005300"/>
    </source>
</evidence>
<organism evidence="13 14">
    <name type="scientific">Candidatus Scalindua japonica</name>
    <dbReference type="NCBI Taxonomy" id="1284222"/>
    <lineage>
        <taxon>Bacteria</taxon>
        <taxon>Pseudomonadati</taxon>
        <taxon>Planctomycetota</taxon>
        <taxon>Candidatus Brocadiia</taxon>
        <taxon>Candidatus Brocadiales</taxon>
        <taxon>Candidatus Scalinduaceae</taxon>
        <taxon>Candidatus Scalindua</taxon>
    </lineage>
</organism>
<keyword evidence="10" id="KW-0378">Hydrolase</keyword>
<dbReference type="GO" id="GO:0004523">
    <property type="term" value="F:RNA-DNA hybrid ribonuclease activity"/>
    <property type="evidence" value="ECO:0007669"/>
    <property type="project" value="UniProtKB-EC"/>
</dbReference>
<keyword evidence="8" id="KW-0479">Metal-binding</keyword>
<gene>
    <name evidence="13" type="ORF">SCALIN_C31_0030</name>
</gene>
<comment type="caution">
    <text evidence="13">The sequence shown here is derived from an EMBL/GenBank/DDBJ whole genome shotgun (WGS) entry which is preliminary data.</text>
</comment>
<proteinExistence type="inferred from homology"/>
<dbReference type="SUPFAM" id="SSF53098">
    <property type="entry name" value="Ribonuclease H-like"/>
    <property type="match status" value="1"/>
</dbReference>
<dbReference type="EMBL" id="BAOS01000031">
    <property type="protein sequence ID" value="GAX62395.1"/>
    <property type="molecule type" value="Genomic_DNA"/>
</dbReference>
<evidence type="ECO:0000256" key="5">
    <source>
        <dbReference type="ARBA" id="ARBA00012180"/>
    </source>
</evidence>
<evidence type="ECO:0000256" key="7">
    <source>
        <dbReference type="ARBA" id="ARBA00022722"/>
    </source>
</evidence>
<sequence length="264" mass="29666">MPKKYYVVWVGRETGVFTSWAYTRKLIDKFPQAKYKSFKTRDEADTAYTTGRYTYGKNMVKGEAKASTIKTQTAVKSAAAKPPDMPIASSKSFSVNIYCDGACDPNPGEAGSGLSVYRDGKLSELWYGLYNSQGTNNSAELNALHQALTIAKGEIENGKDVQILCDSRYAIDCITNWAFSWKKKGWKRKKDGDIKNLEIIQQAHELYNRIRNNVLVLHVQAHIGIEGNELADRMSVFGIDQQAQSFCRYSDIIDKQKILAFRTG</sequence>
<dbReference type="PIRSF" id="PIRSF036852">
    <property type="entry name" value="Ribonuclease_H1_euk"/>
    <property type="match status" value="1"/>
</dbReference>
<feature type="domain" description="RNase H type-1" evidence="12">
    <location>
        <begin position="91"/>
        <end position="240"/>
    </location>
</feature>
<accession>A0A286U2P7</accession>
<dbReference type="Pfam" id="PF01693">
    <property type="entry name" value="Cauli_VI"/>
    <property type="match status" value="1"/>
</dbReference>
<comment type="similarity">
    <text evidence="4">Belongs to the RNase H family.</text>
</comment>
<dbReference type="OrthoDB" id="7845843at2"/>
<dbReference type="Gene3D" id="3.30.420.10">
    <property type="entry name" value="Ribonuclease H-like superfamily/Ribonuclease H"/>
    <property type="match status" value="1"/>
</dbReference>
<dbReference type="PANTHER" id="PTHR10642">
    <property type="entry name" value="RIBONUCLEASE H1"/>
    <property type="match status" value="1"/>
</dbReference>
<dbReference type="Pfam" id="PF00075">
    <property type="entry name" value="RNase_H"/>
    <property type="match status" value="1"/>
</dbReference>
<comment type="cofactor">
    <cofactor evidence="2">
        <name>Mg(2+)</name>
        <dbReference type="ChEBI" id="CHEBI:18420"/>
    </cofactor>
</comment>
<evidence type="ECO:0000256" key="8">
    <source>
        <dbReference type="ARBA" id="ARBA00022723"/>
    </source>
</evidence>
<name>A0A286U2P7_9BACT</name>
<dbReference type="SUPFAM" id="SSF55658">
    <property type="entry name" value="L9 N-domain-like"/>
    <property type="match status" value="1"/>
</dbReference>
<dbReference type="InterPro" id="IPR011320">
    <property type="entry name" value="RNase_H1_N"/>
</dbReference>
<evidence type="ECO:0000256" key="1">
    <source>
        <dbReference type="ARBA" id="ARBA00000077"/>
    </source>
</evidence>
<keyword evidence="11" id="KW-0460">Magnesium</keyword>
<evidence type="ECO:0000313" key="13">
    <source>
        <dbReference type="EMBL" id="GAX62395.1"/>
    </source>
</evidence>
<dbReference type="FunFam" id="3.40.970.10:FF:000002">
    <property type="entry name" value="Ribonuclease H"/>
    <property type="match status" value="1"/>
</dbReference>
<evidence type="ECO:0000256" key="2">
    <source>
        <dbReference type="ARBA" id="ARBA00001946"/>
    </source>
</evidence>
<dbReference type="InterPro" id="IPR050092">
    <property type="entry name" value="RNase_H"/>
</dbReference>
<keyword evidence="7" id="KW-0540">Nuclease</keyword>
<evidence type="ECO:0000256" key="9">
    <source>
        <dbReference type="ARBA" id="ARBA00022759"/>
    </source>
</evidence>
<dbReference type="InterPro" id="IPR037056">
    <property type="entry name" value="RNase_H1_N_sf"/>
</dbReference>
<comment type="function">
    <text evidence="3">Endonuclease that specifically degrades the RNA of RNA-DNA hybrids.</text>
</comment>
<evidence type="ECO:0000256" key="6">
    <source>
        <dbReference type="ARBA" id="ARBA00017721"/>
    </source>
</evidence>
<protein>
    <recommendedName>
        <fullName evidence="6">Ribonuclease H</fullName>
        <ecNumber evidence="5">3.1.26.4</ecNumber>
    </recommendedName>
</protein>